<reference evidence="4" key="1">
    <citation type="journal article" date="2019" name="Int. J. Syst. Evol. Microbiol.">
        <title>The Global Catalogue of Microorganisms (GCM) 10K type strain sequencing project: providing services to taxonomists for standard genome sequencing and annotation.</title>
        <authorList>
            <consortium name="The Broad Institute Genomics Platform"/>
            <consortium name="The Broad Institute Genome Sequencing Center for Infectious Disease"/>
            <person name="Wu L."/>
            <person name="Ma J."/>
        </authorList>
    </citation>
    <scope>NUCLEOTIDE SEQUENCE [LARGE SCALE GENOMIC DNA]</scope>
    <source>
        <strain evidence="4">JCM 18956</strain>
    </source>
</reference>
<organism evidence="3 4">
    <name type="scientific">Frondihabitans cladoniiphilus</name>
    <dbReference type="NCBI Taxonomy" id="715785"/>
    <lineage>
        <taxon>Bacteria</taxon>
        <taxon>Bacillati</taxon>
        <taxon>Actinomycetota</taxon>
        <taxon>Actinomycetes</taxon>
        <taxon>Micrococcales</taxon>
        <taxon>Microbacteriaceae</taxon>
        <taxon>Frondihabitans</taxon>
    </lineage>
</organism>
<feature type="transmembrane region" description="Helical" evidence="2">
    <location>
        <begin position="103"/>
        <end position="122"/>
    </location>
</feature>
<keyword evidence="2" id="KW-0472">Membrane</keyword>
<protein>
    <submittedName>
        <fullName evidence="3">Uncharacterized protein</fullName>
    </submittedName>
</protein>
<evidence type="ECO:0000256" key="1">
    <source>
        <dbReference type="SAM" id="MobiDB-lite"/>
    </source>
</evidence>
<keyword evidence="2" id="KW-0812">Transmembrane</keyword>
<dbReference type="Proteomes" id="UP001501295">
    <property type="component" value="Unassembled WGS sequence"/>
</dbReference>
<sequence length="150" mass="16042">MTSTPLTLGSRVESPASRSAHGRGCPLASQCSCVFQRIAMRETGDARADVAAEVATPRDTSASAVAEPAAFSEAVAEWTAWGWNVVASAPDEVVLQRIHRVSFCANLGLVVVTGALWLLYWVPRARHPRVDSVTLTLEADGTVRSSSRLH</sequence>
<gene>
    <name evidence="3" type="ORF">GCM10025780_35570</name>
</gene>
<dbReference type="RefSeq" id="WP_345377289.1">
    <property type="nucleotide sequence ID" value="NZ_BAABLM010000012.1"/>
</dbReference>
<comment type="caution">
    <text evidence="3">The sequence shown here is derived from an EMBL/GenBank/DDBJ whole genome shotgun (WGS) entry which is preliminary data.</text>
</comment>
<dbReference type="EMBL" id="BAABLM010000012">
    <property type="protein sequence ID" value="GAA4685945.1"/>
    <property type="molecule type" value="Genomic_DNA"/>
</dbReference>
<evidence type="ECO:0000313" key="3">
    <source>
        <dbReference type="EMBL" id="GAA4685945.1"/>
    </source>
</evidence>
<feature type="region of interest" description="Disordered" evidence="1">
    <location>
        <begin position="1"/>
        <end position="26"/>
    </location>
</feature>
<accession>A0ABP8WC31</accession>
<proteinExistence type="predicted"/>
<keyword evidence="4" id="KW-1185">Reference proteome</keyword>
<evidence type="ECO:0000313" key="4">
    <source>
        <dbReference type="Proteomes" id="UP001501295"/>
    </source>
</evidence>
<name>A0ABP8WC31_9MICO</name>
<keyword evidence="2" id="KW-1133">Transmembrane helix</keyword>
<evidence type="ECO:0000256" key="2">
    <source>
        <dbReference type="SAM" id="Phobius"/>
    </source>
</evidence>